<organism evidence="2 3">
    <name type="scientific">Carya illinoinensis</name>
    <name type="common">Pecan</name>
    <dbReference type="NCBI Taxonomy" id="32201"/>
    <lineage>
        <taxon>Eukaryota</taxon>
        <taxon>Viridiplantae</taxon>
        <taxon>Streptophyta</taxon>
        <taxon>Embryophyta</taxon>
        <taxon>Tracheophyta</taxon>
        <taxon>Spermatophyta</taxon>
        <taxon>Magnoliopsida</taxon>
        <taxon>eudicotyledons</taxon>
        <taxon>Gunneridae</taxon>
        <taxon>Pentapetalae</taxon>
        <taxon>rosids</taxon>
        <taxon>fabids</taxon>
        <taxon>Fagales</taxon>
        <taxon>Juglandaceae</taxon>
        <taxon>Carya</taxon>
    </lineage>
</organism>
<gene>
    <name evidence="2" type="ORF">CIPAW_11G021500</name>
</gene>
<feature type="region of interest" description="Disordered" evidence="1">
    <location>
        <begin position="37"/>
        <end position="60"/>
    </location>
</feature>
<sequence length="161" mass="18033">MLRPRGDLHPFPYILSSTLSITTRPIKKITHLNLTQERDGYGGHGRHCRAPKPSQRELPDCSHPNQPVLIYPSSPTPKHSLYLSNLDDRSLGSPLYKKFSLDYYLLARRLRDNAKDGQKLKVYSNGEGVVFAEALMDISGEGFLELSKRPNSTGEDRGAGK</sequence>
<name>A0A8T1NU38_CARIL</name>
<accession>A0A8T1NU38</accession>
<dbReference type="EMBL" id="CM031819">
    <property type="protein sequence ID" value="KAG6635119.1"/>
    <property type="molecule type" value="Genomic_DNA"/>
</dbReference>
<evidence type="ECO:0000313" key="3">
    <source>
        <dbReference type="Proteomes" id="UP000811609"/>
    </source>
</evidence>
<evidence type="ECO:0000313" key="2">
    <source>
        <dbReference type="EMBL" id="KAG6635119.1"/>
    </source>
</evidence>
<protein>
    <submittedName>
        <fullName evidence="2">Uncharacterized protein</fullName>
    </submittedName>
</protein>
<proteinExistence type="predicted"/>
<evidence type="ECO:0000256" key="1">
    <source>
        <dbReference type="SAM" id="MobiDB-lite"/>
    </source>
</evidence>
<dbReference type="Proteomes" id="UP000811609">
    <property type="component" value="Chromosome 11"/>
</dbReference>
<comment type="caution">
    <text evidence="2">The sequence shown here is derived from an EMBL/GenBank/DDBJ whole genome shotgun (WGS) entry which is preliminary data.</text>
</comment>
<keyword evidence="3" id="KW-1185">Reference proteome</keyword>
<reference evidence="2" key="1">
    <citation type="submission" date="2020-12" db="EMBL/GenBank/DDBJ databases">
        <title>WGS assembly of Carya illinoinensis cv. Pawnee.</title>
        <authorList>
            <person name="Platts A."/>
            <person name="Shu S."/>
            <person name="Wright S."/>
            <person name="Barry K."/>
            <person name="Edger P."/>
            <person name="Pires J.C."/>
            <person name="Schmutz J."/>
        </authorList>
    </citation>
    <scope>NUCLEOTIDE SEQUENCE</scope>
    <source>
        <tissue evidence="2">Leaf</tissue>
    </source>
</reference>
<dbReference type="AlphaFoldDB" id="A0A8T1NU38"/>